<evidence type="ECO:0000313" key="2">
    <source>
        <dbReference type="Proteomes" id="UP000054721"/>
    </source>
</evidence>
<keyword evidence="2" id="KW-1185">Reference proteome</keyword>
<evidence type="ECO:0000313" key="1">
    <source>
        <dbReference type="EMBL" id="KRZ47247.1"/>
    </source>
</evidence>
<proteinExistence type="predicted"/>
<sequence>MTHSGRKFVNTIMESGVNVSHGINALNLTGISNDEKQPKRKGNTKTRWLRATIWKLGFELRTSGRAVSALNS</sequence>
<organism evidence="1 2">
    <name type="scientific">Trichinella nativa</name>
    <dbReference type="NCBI Taxonomy" id="6335"/>
    <lineage>
        <taxon>Eukaryota</taxon>
        <taxon>Metazoa</taxon>
        <taxon>Ecdysozoa</taxon>
        <taxon>Nematoda</taxon>
        <taxon>Enoplea</taxon>
        <taxon>Dorylaimia</taxon>
        <taxon>Trichinellida</taxon>
        <taxon>Trichinellidae</taxon>
        <taxon>Trichinella</taxon>
    </lineage>
</organism>
<dbReference type="Proteomes" id="UP000054721">
    <property type="component" value="Unassembled WGS sequence"/>
</dbReference>
<protein>
    <submittedName>
        <fullName evidence="1">Uncharacterized protein</fullName>
    </submittedName>
</protein>
<name>A0A0V1KIY9_9BILA</name>
<gene>
    <name evidence="1" type="ORF">T02_3409</name>
</gene>
<comment type="caution">
    <text evidence="1">The sequence shown here is derived from an EMBL/GenBank/DDBJ whole genome shotgun (WGS) entry which is preliminary data.</text>
</comment>
<dbReference type="EMBL" id="JYDW01001082">
    <property type="protein sequence ID" value="KRZ47247.1"/>
    <property type="molecule type" value="Genomic_DNA"/>
</dbReference>
<accession>A0A0V1KIY9</accession>
<reference evidence="1 2" key="1">
    <citation type="submission" date="2015-05" db="EMBL/GenBank/DDBJ databases">
        <title>Evolution of Trichinella species and genotypes.</title>
        <authorList>
            <person name="Korhonen P.K."/>
            <person name="Edoardo P."/>
            <person name="Giuseppe L.R."/>
            <person name="Gasser R.B."/>
        </authorList>
    </citation>
    <scope>NUCLEOTIDE SEQUENCE [LARGE SCALE GENOMIC DNA]</scope>
    <source>
        <strain evidence="1">ISS10</strain>
    </source>
</reference>
<dbReference type="AlphaFoldDB" id="A0A0V1KIY9"/>